<dbReference type="OMA" id="SIGIWDG"/>
<dbReference type="VEuPathDB" id="FungiDB:CIMG_01871"/>
<dbReference type="RefSeq" id="XP_001248100.1">
    <property type="nucleotide sequence ID" value="XM_001248099.2"/>
</dbReference>
<evidence type="ECO:0000313" key="11">
    <source>
        <dbReference type="Proteomes" id="UP000001261"/>
    </source>
</evidence>
<keyword evidence="5" id="KW-0274">FAD</keyword>
<evidence type="ECO:0000256" key="5">
    <source>
        <dbReference type="ARBA" id="ARBA00022827"/>
    </source>
</evidence>
<keyword evidence="3" id="KW-0285">Flavoprotein</keyword>
<dbReference type="Pfam" id="PF07156">
    <property type="entry name" value="Prenylcys_lyase"/>
    <property type="match status" value="1"/>
</dbReference>
<dbReference type="InterPro" id="IPR017046">
    <property type="entry name" value="Prenylcysteine_Oxase1"/>
</dbReference>
<feature type="signal peptide" evidence="8">
    <location>
        <begin position="1"/>
        <end position="26"/>
    </location>
</feature>
<evidence type="ECO:0000256" key="2">
    <source>
        <dbReference type="ARBA" id="ARBA00009967"/>
    </source>
</evidence>
<reference evidence="11" key="2">
    <citation type="journal article" date="2010" name="Genome Res.">
        <title>Population genomic sequencing of Coccidioides fungi reveals recent hybridization and transposon control.</title>
        <authorList>
            <person name="Neafsey D.E."/>
            <person name="Barker B.M."/>
            <person name="Sharpton T.J."/>
            <person name="Stajich J.E."/>
            <person name="Park D.J."/>
            <person name="Whiston E."/>
            <person name="Hung C.-Y."/>
            <person name="McMahan C."/>
            <person name="White J."/>
            <person name="Sykes S."/>
            <person name="Heiman D."/>
            <person name="Young S."/>
            <person name="Zeng Q."/>
            <person name="Abouelleil A."/>
            <person name="Aftuck L."/>
            <person name="Bessette D."/>
            <person name="Brown A."/>
            <person name="FitzGerald M."/>
            <person name="Lui A."/>
            <person name="Macdonald J.P."/>
            <person name="Priest M."/>
            <person name="Orbach M.J."/>
            <person name="Galgiani J.N."/>
            <person name="Kirkland T.N."/>
            <person name="Cole G.T."/>
            <person name="Birren B.W."/>
            <person name="Henn M.R."/>
            <person name="Taylor J.W."/>
            <person name="Rounsley S.D."/>
        </authorList>
    </citation>
    <scope>GENOME REANNOTATION</scope>
    <source>
        <strain evidence="11">RS</strain>
    </source>
</reference>
<feature type="domain" description="Prenylcysteine lyase" evidence="9">
    <location>
        <begin position="152"/>
        <end position="538"/>
    </location>
</feature>
<dbReference type="GO" id="GO:0001735">
    <property type="term" value="F:prenylcysteine oxidase activity"/>
    <property type="evidence" value="ECO:0007669"/>
    <property type="project" value="InterPro"/>
</dbReference>
<evidence type="ECO:0000313" key="10">
    <source>
        <dbReference type="EMBL" id="EAS36517.1"/>
    </source>
</evidence>
<dbReference type="GO" id="GO:0016829">
    <property type="term" value="F:lyase activity"/>
    <property type="evidence" value="ECO:0007669"/>
    <property type="project" value="UniProtKB-KW"/>
</dbReference>
<dbReference type="PIRSF" id="PIRSF036292">
    <property type="entry name" value="Prenylcysteine_oxidase"/>
    <property type="match status" value="1"/>
</dbReference>
<dbReference type="PANTHER" id="PTHR15944:SF0">
    <property type="entry name" value="PRENYLCYSTEINE LYASE DOMAIN-CONTAINING PROTEIN"/>
    <property type="match status" value="1"/>
</dbReference>
<dbReference type="InParanoid" id="A0A0E1RYR0"/>
<dbReference type="Pfam" id="PF13450">
    <property type="entry name" value="NAD_binding_8"/>
    <property type="match status" value="1"/>
</dbReference>
<dbReference type="STRING" id="246410.A0A0E1RYR0"/>
<dbReference type="PANTHER" id="PTHR15944">
    <property type="entry name" value="FARNESYLCYSTEINE LYASE"/>
    <property type="match status" value="1"/>
</dbReference>
<dbReference type="OrthoDB" id="437369at2759"/>
<evidence type="ECO:0000256" key="8">
    <source>
        <dbReference type="SAM" id="SignalP"/>
    </source>
</evidence>
<evidence type="ECO:0000256" key="3">
    <source>
        <dbReference type="ARBA" id="ARBA00022630"/>
    </source>
</evidence>
<accession>A0A0E1RYR0</accession>
<comment type="cofactor">
    <cofactor evidence="1">
        <name>FAD</name>
        <dbReference type="ChEBI" id="CHEBI:57692"/>
    </cofactor>
</comment>
<evidence type="ECO:0000256" key="4">
    <source>
        <dbReference type="ARBA" id="ARBA00022729"/>
    </source>
</evidence>
<dbReference type="EMBL" id="GG704911">
    <property type="protein sequence ID" value="EAS36517.1"/>
    <property type="molecule type" value="Genomic_DNA"/>
</dbReference>
<proteinExistence type="inferred from homology"/>
<dbReference type="Gene3D" id="3.50.50.60">
    <property type="entry name" value="FAD/NAD(P)-binding domain"/>
    <property type="match status" value="1"/>
</dbReference>
<dbReference type="GeneID" id="4565586"/>
<dbReference type="InterPro" id="IPR036188">
    <property type="entry name" value="FAD/NAD-bd_sf"/>
</dbReference>
<dbReference type="SUPFAM" id="SSF51905">
    <property type="entry name" value="FAD/NAD(P)-binding domain"/>
    <property type="match status" value="1"/>
</dbReference>
<organism evidence="10 11">
    <name type="scientific">Coccidioides immitis (strain RS)</name>
    <name type="common">Valley fever fungus</name>
    <dbReference type="NCBI Taxonomy" id="246410"/>
    <lineage>
        <taxon>Eukaryota</taxon>
        <taxon>Fungi</taxon>
        <taxon>Dikarya</taxon>
        <taxon>Ascomycota</taxon>
        <taxon>Pezizomycotina</taxon>
        <taxon>Eurotiomycetes</taxon>
        <taxon>Eurotiomycetidae</taxon>
        <taxon>Onygenales</taxon>
        <taxon>Onygenaceae</taxon>
        <taxon>Coccidioides</taxon>
    </lineage>
</organism>
<dbReference type="AlphaFoldDB" id="A0A0E1RYR0"/>
<dbReference type="GO" id="GO:0030328">
    <property type="term" value="P:prenylcysteine catabolic process"/>
    <property type="evidence" value="ECO:0007669"/>
    <property type="project" value="InterPro"/>
</dbReference>
<keyword evidence="6" id="KW-0560">Oxidoreductase</keyword>
<gene>
    <name evidence="10" type="ORF">CIMG_01871</name>
</gene>
<keyword evidence="4 8" id="KW-0732">Signal</keyword>
<sequence>MAPLPVSFTCLRTLFVSLLLAPLVLSQWQSTLQKDPPAGEPKQIAIIGAGAGGSSAAYHLRKYADFFSIPINITVFERSNYVGGRSMTVDLFDDPAQPVELGASIFVKANSNLLKAAKKFGLKVKEADHDMPRDSVHSLGVWDGSRFVFLQRETNFRWWNIFQLLWKYGWAPMRTQSVMSATVDKFLKLYKWPYFPWKSLSAVAMSTGLVEATWSTGAEFLKENHITEEFAREVIQASTRVNYGQNLALIHGLETMVCMATDGAKSVEGGNWQIFQGMVDVSKAHLNLETTVQEVHRNDDDTYTLTYEMEGSDFSQYADFDQVVIASPLQFSGIKISPNLETLPDDTPYVDLHVTLLASPHKISPRFFRLPDNKASVPSVILTTLPHGLDLGARRDGVGPAGFWSISTIKKARPPTASYPSGDDHYVYKIFSPQPLSPQFISDLFDISEMDLYDDHNTTFHRSGSTIGGFSANEISWLHEKKWHSYPYLYPRATFEDIKLAPGLWYTSAIEHFISTMETSALSGMNIAALILSEWISEFEVKLKKYEESG</sequence>
<evidence type="ECO:0000259" key="9">
    <source>
        <dbReference type="Pfam" id="PF07156"/>
    </source>
</evidence>
<protein>
    <submittedName>
        <fullName evidence="10">Prenylcysteine lyase</fullName>
    </submittedName>
</protein>
<keyword evidence="10" id="KW-0456">Lyase</keyword>
<dbReference type="Proteomes" id="UP000001261">
    <property type="component" value="Unassembled WGS sequence"/>
</dbReference>
<comment type="similarity">
    <text evidence="2">Belongs to the prenylcysteine oxidase family.</text>
</comment>
<evidence type="ECO:0000256" key="1">
    <source>
        <dbReference type="ARBA" id="ARBA00001974"/>
    </source>
</evidence>
<keyword evidence="11" id="KW-1185">Reference proteome</keyword>
<dbReference type="KEGG" id="cim:CIMG_01871"/>
<dbReference type="GO" id="GO:0030327">
    <property type="term" value="P:prenylated protein catabolic process"/>
    <property type="evidence" value="ECO:0007669"/>
    <property type="project" value="TreeGrafter"/>
</dbReference>
<evidence type="ECO:0000256" key="7">
    <source>
        <dbReference type="ARBA" id="ARBA00023180"/>
    </source>
</evidence>
<dbReference type="InterPro" id="IPR010795">
    <property type="entry name" value="Prenylcys_lyase"/>
</dbReference>
<evidence type="ECO:0000256" key="6">
    <source>
        <dbReference type="ARBA" id="ARBA00023002"/>
    </source>
</evidence>
<keyword evidence="7" id="KW-0325">Glycoprotein</keyword>
<reference evidence="11" key="1">
    <citation type="journal article" date="2009" name="Genome Res.">
        <title>Comparative genomic analyses of the human fungal pathogens Coccidioides and their relatives.</title>
        <authorList>
            <person name="Sharpton T.J."/>
            <person name="Stajich J.E."/>
            <person name="Rounsley S.D."/>
            <person name="Gardner M.J."/>
            <person name="Wortman J.R."/>
            <person name="Jordar V.S."/>
            <person name="Maiti R."/>
            <person name="Kodira C.D."/>
            <person name="Neafsey D.E."/>
            <person name="Zeng Q."/>
            <person name="Hung C.-Y."/>
            <person name="McMahan C."/>
            <person name="Muszewska A."/>
            <person name="Grynberg M."/>
            <person name="Mandel M.A."/>
            <person name="Kellner E.M."/>
            <person name="Barker B.M."/>
            <person name="Galgiani J.N."/>
            <person name="Orbach M.J."/>
            <person name="Kirkland T.N."/>
            <person name="Cole G.T."/>
            <person name="Henn M.R."/>
            <person name="Birren B.W."/>
            <person name="Taylor J.W."/>
        </authorList>
    </citation>
    <scope>NUCLEOTIDE SEQUENCE [LARGE SCALE GENOMIC DNA]</scope>
    <source>
        <strain evidence="11">RS</strain>
    </source>
</reference>
<feature type="chain" id="PRO_5002385518" evidence="8">
    <location>
        <begin position="27"/>
        <end position="550"/>
    </location>
</feature>
<name>A0A0E1RYR0_COCIM</name>